<accession>A0AA41RTS2</accession>
<dbReference type="AlphaFoldDB" id="A0AA41RTS2"/>
<dbReference type="EMBL" id="JAJJMA010035863">
    <property type="protein sequence ID" value="MCL7024552.1"/>
    <property type="molecule type" value="Genomic_DNA"/>
</dbReference>
<sequence length="65" mass="7495">MEGFNYLDYSHLYAEFMEMMKQYFTDDKLVYVEDVVEGLENAPAALIGLFTGQNIGKQVVRISHD</sequence>
<evidence type="ECO:0000313" key="2">
    <source>
        <dbReference type="Proteomes" id="UP001177140"/>
    </source>
</evidence>
<organism evidence="1 2">
    <name type="scientific">Papaver nudicaule</name>
    <name type="common">Iceland poppy</name>
    <dbReference type="NCBI Taxonomy" id="74823"/>
    <lineage>
        <taxon>Eukaryota</taxon>
        <taxon>Viridiplantae</taxon>
        <taxon>Streptophyta</taxon>
        <taxon>Embryophyta</taxon>
        <taxon>Tracheophyta</taxon>
        <taxon>Spermatophyta</taxon>
        <taxon>Magnoliopsida</taxon>
        <taxon>Ranunculales</taxon>
        <taxon>Papaveraceae</taxon>
        <taxon>Papaveroideae</taxon>
        <taxon>Papaver</taxon>
    </lineage>
</organism>
<keyword evidence="2" id="KW-1185">Reference proteome</keyword>
<dbReference type="InterPro" id="IPR011032">
    <property type="entry name" value="GroES-like_sf"/>
</dbReference>
<proteinExistence type="predicted"/>
<reference evidence="1" key="1">
    <citation type="submission" date="2022-03" db="EMBL/GenBank/DDBJ databases">
        <title>A functionally conserved STORR gene fusion in Papaver species that diverged 16.8 million years ago.</title>
        <authorList>
            <person name="Catania T."/>
        </authorList>
    </citation>
    <scope>NUCLEOTIDE SEQUENCE</scope>
    <source>
        <strain evidence="1">S-191538</strain>
    </source>
</reference>
<dbReference type="PANTHER" id="PTHR43205">
    <property type="entry name" value="PROSTAGLANDIN REDUCTASE"/>
    <property type="match status" value="1"/>
</dbReference>
<dbReference type="Gene3D" id="3.40.50.720">
    <property type="entry name" value="NAD(P)-binding Rossmann-like Domain"/>
    <property type="match status" value="1"/>
</dbReference>
<comment type="caution">
    <text evidence="1">The sequence shown here is derived from an EMBL/GenBank/DDBJ whole genome shotgun (WGS) entry which is preliminary data.</text>
</comment>
<dbReference type="GO" id="GO:0016628">
    <property type="term" value="F:oxidoreductase activity, acting on the CH-CH group of donors, NAD or NADP as acceptor"/>
    <property type="evidence" value="ECO:0007669"/>
    <property type="project" value="InterPro"/>
</dbReference>
<dbReference type="PANTHER" id="PTHR43205:SF7">
    <property type="entry name" value="PROSTAGLANDIN REDUCTASE 1"/>
    <property type="match status" value="1"/>
</dbReference>
<dbReference type="Proteomes" id="UP001177140">
    <property type="component" value="Unassembled WGS sequence"/>
</dbReference>
<evidence type="ECO:0000313" key="1">
    <source>
        <dbReference type="EMBL" id="MCL7024552.1"/>
    </source>
</evidence>
<dbReference type="InterPro" id="IPR045010">
    <property type="entry name" value="MDR_fam"/>
</dbReference>
<name>A0AA41RTS2_PAPNU</name>
<dbReference type="SUPFAM" id="SSF50129">
    <property type="entry name" value="GroES-like"/>
    <property type="match status" value="1"/>
</dbReference>
<gene>
    <name evidence="1" type="ORF">MKW94_002203</name>
</gene>
<dbReference type="Gene3D" id="3.90.180.10">
    <property type="entry name" value="Medium-chain alcohol dehydrogenases, catalytic domain"/>
    <property type="match status" value="1"/>
</dbReference>
<protein>
    <submittedName>
        <fullName evidence="1">Uncharacterized protein</fullName>
    </submittedName>
</protein>